<sequence>MGEMTFDSFVIPVKMGIQSSIKDNLFPIFCVDCGREGETWCENCRRQFDVAGILFCPVCSLQADNGKTHSTCARANWHLDGLVSLVPYRDNSPLTRLIKQLKYHFVSDNADWMADILRIWLAFNSERVKFIFNNRIIVPVPLHRRRLRERGFNQAELIAEALRLVLSERGIEDNVSTKLERSRYTSAQARLHEEAREKNMLSAFKWPDQEVCPRAVVLVDDVYTTGATMNMAAGALKAVGAQSVWGFTLLRG</sequence>
<dbReference type="Proteomes" id="UP000177907">
    <property type="component" value="Unassembled WGS sequence"/>
</dbReference>
<reference evidence="2 3" key="1">
    <citation type="journal article" date="2016" name="Nat. Commun.">
        <title>Thousands of microbial genomes shed light on interconnected biogeochemical processes in an aquifer system.</title>
        <authorList>
            <person name="Anantharaman K."/>
            <person name="Brown C.T."/>
            <person name="Hug L.A."/>
            <person name="Sharon I."/>
            <person name="Castelle C.J."/>
            <person name="Probst A.J."/>
            <person name="Thomas B.C."/>
            <person name="Singh A."/>
            <person name="Wilkins M.J."/>
            <person name="Karaoz U."/>
            <person name="Brodie E.L."/>
            <person name="Williams K.H."/>
            <person name="Hubbard S.S."/>
            <person name="Banfield J.F."/>
        </authorList>
    </citation>
    <scope>NUCLEOTIDE SEQUENCE [LARGE SCALE GENOMIC DNA]</scope>
</reference>
<dbReference type="AlphaFoldDB" id="A0A1F6NUR1"/>
<dbReference type="EMBL" id="MFQZ01000010">
    <property type="protein sequence ID" value="OGH87608.1"/>
    <property type="molecule type" value="Genomic_DNA"/>
</dbReference>
<dbReference type="STRING" id="1798704.A3J93_03730"/>
<gene>
    <name evidence="2" type="ORF">A3J93_03730</name>
</gene>
<dbReference type="PANTHER" id="PTHR47505">
    <property type="entry name" value="DNA UTILIZATION PROTEIN YHGH"/>
    <property type="match status" value="1"/>
</dbReference>
<name>A0A1F6NUR1_9BACT</name>
<dbReference type="CDD" id="cd06223">
    <property type="entry name" value="PRTases_typeI"/>
    <property type="match status" value="1"/>
</dbReference>
<comment type="caution">
    <text evidence="2">The sequence shown here is derived from an EMBL/GenBank/DDBJ whole genome shotgun (WGS) entry which is preliminary data.</text>
</comment>
<dbReference type="SUPFAM" id="SSF53271">
    <property type="entry name" value="PRTase-like"/>
    <property type="match status" value="1"/>
</dbReference>
<proteinExistence type="inferred from homology"/>
<dbReference type="InterPro" id="IPR000836">
    <property type="entry name" value="PRTase_dom"/>
</dbReference>
<comment type="similarity">
    <text evidence="1">Belongs to the ComF/GntX family.</text>
</comment>
<organism evidence="2 3">
    <name type="scientific">Candidatus Magasanikbacteria bacterium RIFOXYC2_FULL_42_28</name>
    <dbReference type="NCBI Taxonomy" id="1798704"/>
    <lineage>
        <taxon>Bacteria</taxon>
        <taxon>Candidatus Magasanikiibacteriota</taxon>
    </lineage>
</organism>
<dbReference type="InterPro" id="IPR051910">
    <property type="entry name" value="ComF/GntX_DNA_util-trans"/>
</dbReference>
<evidence type="ECO:0000313" key="2">
    <source>
        <dbReference type="EMBL" id="OGH87608.1"/>
    </source>
</evidence>
<dbReference type="Gene3D" id="3.40.50.2020">
    <property type="match status" value="1"/>
</dbReference>
<protein>
    <recommendedName>
        <fullName evidence="4">Phosphoribosyltransferase domain-containing protein</fullName>
    </recommendedName>
</protein>
<evidence type="ECO:0000313" key="3">
    <source>
        <dbReference type="Proteomes" id="UP000177907"/>
    </source>
</evidence>
<evidence type="ECO:0000256" key="1">
    <source>
        <dbReference type="ARBA" id="ARBA00008007"/>
    </source>
</evidence>
<dbReference type="PANTHER" id="PTHR47505:SF1">
    <property type="entry name" value="DNA UTILIZATION PROTEIN YHGH"/>
    <property type="match status" value="1"/>
</dbReference>
<evidence type="ECO:0008006" key="4">
    <source>
        <dbReference type="Google" id="ProtNLM"/>
    </source>
</evidence>
<accession>A0A1F6NUR1</accession>
<dbReference type="InterPro" id="IPR029057">
    <property type="entry name" value="PRTase-like"/>
</dbReference>